<sequence>MVLDYLHAVVALQPASHRPTRTWTHRTVQSLLLAEGRWFTAAAPPAQIKSLPERECFANAALTERTHPGLLYAEGFAMPAAVPFPVAHAWCVTPDGRVVDPTWTDFAGAAYIGLPIANTRLRPDPLRPNGVLERPETLYPLLRDGVPPGTTAPIGRPCTPKEWAP</sequence>
<proteinExistence type="predicted"/>
<gene>
    <name evidence="2" type="ORF">OG469_01625</name>
</gene>
<name>A0ABZ1W0G8_9ACTN</name>
<evidence type="ECO:0000313" key="3">
    <source>
        <dbReference type="Proteomes" id="UP001432014"/>
    </source>
</evidence>
<reference evidence="2 3" key="1">
    <citation type="submission" date="2022-10" db="EMBL/GenBank/DDBJ databases">
        <title>The complete genomes of actinobacterial strains from the NBC collection.</title>
        <authorList>
            <person name="Joergensen T.S."/>
            <person name="Alvarez Arevalo M."/>
            <person name="Sterndorff E.B."/>
            <person name="Faurdal D."/>
            <person name="Vuksanovic O."/>
            <person name="Mourched A.-S."/>
            <person name="Charusanti P."/>
            <person name="Shaw S."/>
            <person name="Blin K."/>
            <person name="Weber T."/>
        </authorList>
    </citation>
    <scope>NUCLEOTIDE SEQUENCE [LARGE SCALE GENOMIC DNA]</scope>
    <source>
        <strain evidence="2 3">NBC_01247</strain>
    </source>
</reference>
<evidence type="ECO:0000256" key="1">
    <source>
        <dbReference type="SAM" id="MobiDB-lite"/>
    </source>
</evidence>
<feature type="region of interest" description="Disordered" evidence="1">
    <location>
        <begin position="143"/>
        <end position="165"/>
    </location>
</feature>
<evidence type="ECO:0000313" key="2">
    <source>
        <dbReference type="EMBL" id="WUS54315.1"/>
    </source>
</evidence>
<protein>
    <submittedName>
        <fullName evidence="2">Uncharacterized protein</fullName>
    </submittedName>
</protein>
<dbReference type="EMBL" id="CP108482">
    <property type="protein sequence ID" value="WUS54315.1"/>
    <property type="molecule type" value="Genomic_DNA"/>
</dbReference>
<dbReference type="RefSeq" id="WP_329492927.1">
    <property type="nucleotide sequence ID" value="NZ_CP108460.1"/>
</dbReference>
<dbReference type="Proteomes" id="UP001432014">
    <property type="component" value="Chromosome"/>
</dbReference>
<organism evidence="2 3">
    <name type="scientific">Kitasatospora herbaricolor</name>
    <dbReference type="NCBI Taxonomy" id="68217"/>
    <lineage>
        <taxon>Bacteria</taxon>
        <taxon>Bacillati</taxon>
        <taxon>Actinomycetota</taxon>
        <taxon>Actinomycetes</taxon>
        <taxon>Kitasatosporales</taxon>
        <taxon>Streptomycetaceae</taxon>
        <taxon>Kitasatospora</taxon>
    </lineage>
</organism>
<accession>A0ABZ1W0G8</accession>
<keyword evidence="3" id="KW-1185">Reference proteome</keyword>